<gene>
    <name evidence="2" type="ORF">MPUL_35680</name>
</gene>
<dbReference type="EMBL" id="AP022599">
    <property type="protein sequence ID" value="BBY82410.1"/>
    <property type="molecule type" value="Genomic_DNA"/>
</dbReference>
<evidence type="ECO:0000313" key="2">
    <source>
        <dbReference type="EMBL" id="BBY82410.1"/>
    </source>
</evidence>
<protein>
    <recommendedName>
        <fullName evidence="4">PE-PGRS family protein</fullName>
    </recommendedName>
</protein>
<feature type="compositionally biased region" description="Gly residues" evidence="1">
    <location>
        <begin position="362"/>
        <end position="372"/>
    </location>
</feature>
<reference evidence="2 3" key="1">
    <citation type="journal article" date="2019" name="Emerg. Microbes Infect.">
        <title>Comprehensive subspecies identification of 175 nontuberculous mycobacteria species based on 7547 genomic profiles.</title>
        <authorList>
            <person name="Matsumoto Y."/>
            <person name="Kinjo T."/>
            <person name="Motooka D."/>
            <person name="Nabeya D."/>
            <person name="Jung N."/>
            <person name="Uechi K."/>
            <person name="Horii T."/>
            <person name="Iida T."/>
            <person name="Fujita J."/>
            <person name="Nakamura S."/>
        </authorList>
    </citation>
    <scope>NUCLEOTIDE SEQUENCE [LARGE SCALE GENOMIC DNA]</scope>
    <source>
        <strain evidence="2 3">JCM 6370</strain>
    </source>
</reference>
<evidence type="ECO:0000256" key="1">
    <source>
        <dbReference type="SAM" id="MobiDB-lite"/>
    </source>
</evidence>
<name>A0A7I7UN32_MYCPV</name>
<feature type="region of interest" description="Disordered" evidence="1">
    <location>
        <begin position="236"/>
        <end position="327"/>
    </location>
</feature>
<organism evidence="2 3">
    <name type="scientific">Mycolicibacterium pulveris</name>
    <name type="common">Mycobacterium pulveris</name>
    <dbReference type="NCBI Taxonomy" id="36813"/>
    <lineage>
        <taxon>Bacteria</taxon>
        <taxon>Bacillati</taxon>
        <taxon>Actinomycetota</taxon>
        <taxon>Actinomycetes</taxon>
        <taxon>Mycobacteriales</taxon>
        <taxon>Mycobacteriaceae</taxon>
        <taxon>Mycolicibacterium</taxon>
    </lineage>
</organism>
<feature type="compositionally biased region" description="Polar residues" evidence="1">
    <location>
        <begin position="344"/>
        <end position="354"/>
    </location>
</feature>
<dbReference type="Proteomes" id="UP000467252">
    <property type="component" value="Chromosome"/>
</dbReference>
<keyword evidence="3" id="KW-1185">Reference proteome</keyword>
<evidence type="ECO:0000313" key="3">
    <source>
        <dbReference type="Proteomes" id="UP000467252"/>
    </source>
</evidence>
<feature type="region of interest" description="Disordered" evidence="1">
    <location>
        <begin position="340"/>
        <end position="372"/>
    </location>
</feature>
<evidence type="ECO:0008006" key="4">
    <source>
        <dbReference type="Google" id="ProtNLM"/>
    </source>
</evidence>
<sequence>MWLTIVCPPVALMANPLEAYELLFTNTAANLQSLLEDFVEPGLLPIPLRILQNQIENLQDAGTALADYLDPNDPFGFPAQLQTAIGELQNAEVQDAFETLSSAFAGFLFPVLPLFLNPILNLVAVVDTLPTMIALSALPLIGVPFALFQGTGQAIQGVIDAAQANDPAGVLGALVAGPAVIANAVINGYDPTFTPGLLGNLGLLTVPVTIRDTILGAIGGPPDFDFPLAAPAVQEEDPAPLTQSAGSEDQETGDVEEVAAQEGAAGDSGSDDVSALSVDQAEDLDSEEPAEDATDGTTTDIRESLKAVPGGGISGTPEDADSTDKVTFGDVANRVLAEVGAAGNASSADTGNADTDTENAGDDGGSGSGASE</sequence>
<feature type="compositionally biased region" description="Acidic residues" evidence="1">
    <location>
        <begin position="248"/>
        <end position="259"/>
    </location>
</feature>
<dbReference type="AlphaFoldDB" id="A0A7I7UN32"/>
<accession>A0A7I7UN32</accession>
<feature type="compositionally biased region" description="Acidic residues" evidence="1">
    <location>
        <begin position="280"/>
        <end position="294"/>
    </location>
</feature>
<proteinExistence type="predicted"/>